<feature type="non-terminal residue" evidence="1">
    <location>
        <position position="182"/>
    </location>
</feature>
<gene>
    <name evidence="1" type="ORF">GYMLUDRAFT_102482</name>
</gene>
<dbReference type="AlphaFoldDB" id="A0A0D0AUC3"/>
<dbReference type="EMBL" id="KN834819">
    <property type="protein sequence ID" value="KIK54140.1"/>
    <property type="molecule type" value="Genomic_DNA"/>
</dbReference>
<accession>A0A0D0AUC3</accession>
<dbReference type="OrthoDB" id="2634326at2759"/>
<reference evidence="1 2" key="1">
    <citation type="submission" date="2014-04" db="EMBL/GenBank/DDBJ databases">
        <title>Evolutionary Origins and Diversification of the Mycorrhizal Mutualists.</title>
        <authorList>
            <consortium name="DOE Joint Genome Institute"/>
            <consortium name="Mycorrhizal Genomics Consortium"/>
            <person name="Kohler A."/>
            <person name="Kuo A."/>
            <person name="Nagy L.G."/>
            <person name="Floudas D."/>
            <person name="Copeland A."/>
            <person name="Barry K.W."/>
            <person name="Cichocki N."/>
            <person name="Veneault-Fourrey C."/>
            <person name="LaButti K."/>
            <person name="Lindquist E.A."/>
            <person name="Lipzen A."/>
            <person name="Lundell T."/>
            <person name="Morin E."/>
            <person name="Murat C."/>
            <person name="Riley R."/>
            <person name="Ohm R."/>
            <person name="Sun H."/>
            <person name="Tunlid A."/>
            <person name="Henrissat B."/>
            <person name="Grigoriev I.V."/>
            <person name="Hibbett D.S."/>
            <person name="Martin F."/>
        </authorList>
    </citation>
    <scope>NUCLEOTIDE SEQUENCE [LARGE SCALE GENOMIC DNA]</scope>
    <source>
        <strain evidence="1 2">FD-317 M1</strain>
    </source>
</reference>
<sequence>ALKYLAGYHSARPEDGGHYNFWLPPARCLLSPENDQKKGLLFVGWLRIRDLILFLLSNPGCSPLQLSNKQWRTLLNVCARSDLSQDDGTKGAARRKEVREQLEKGLEKSNVFLRVENLFTKTVSWKGTVITGLPSAEITREILWELCELNFRNELMALDRFVDNSGMTPLQRQDMLDRCWCG</sequence>
<name>A0A0D0AUC3_9AGAR</name>
<protein>
    <submittedName>
        <fullName evidence="1">Uncharacterized protein</fullName>
    </submittedName>
</protein>
<evidence type="ECO:0000313" key="1">
    <source>
        <dbReference type="EMBL" id="KIK54140.1"/>
    </source>
</evidence>
<organism evidence="1 2">
    <name type="scientific">Collybiopsis luxurians FD-317 M1</name>
    <dbReference type="NCBI Taxonomy" id="944289"/>
    <lineage>
        <taxon>Eukaryota</taxon>
        <taxon>Fungi</taxon>
        <taxon>Dikarya</taxon>
        <taxon>Basidiomycota</taxon>
        <taxon>Agaricomycotina</taxon>
        <taxon>Agaricomycetes</taxon>
        <taxon>Agaricomycetidae</taxon>
        <taxon>Agaricales</taxon>
        <taxon>Marasmiineae</taxon>
        <taxon>Omphalotaceae</taxon>
        <taxon>Collybiopsis</taxon>
        <taxon>Collybiopsis luxurians</taxon>
    </lineage>
</organism>
<feature type="non-terminal residue" evidence="1">
    <location>
        <position position="1"/>
    </location>
</feature>
<keyword evidence="2" id="KW-1185">Reference proteome</keyword>
<dbReference type="HOGENOM" id="CLU_129081_0_0_1"/>
<evidence type="ECO:0000313" key="2">
    <source>
        <dbReference type="Proteomes" id="UP000053593"/>
    </source>
</evidence>
<proteinExistence type="predicted"/>
<dbReference type="Proteomes" id="UP000053593">
    <property type="component" value="Unassembled WGS sequence"/>
</dbReference>